<evidence type="ECO:0000256" key="1">
    <source>
        <dbReference type="ARBA" id="ARBA00008061"/>
    </source>
</evidence>
<evidence type="ECO:0000313" key="5">
    <source>
        <dbReference type="EMBL" id="BDD85840.1"/>
    </source>
</evidence>
<name>A0ABM7W4K9_9BACT</name>
<dbReference type="InterPro" id="IPR017853">
    <property type="entry name" value="GH"/>
</dbReference>
<accession>A0ABM7W4K9</accession>
<dbReference type="SUPFAM" id="SSF81296">
    <property type="entry name" value="E set domains"/>
    <property type="match status" value="1"/>
</dbReference>
<keyword evidence="2" id="KW-0378">Hydrolase</keyword>
<dbReference type="Pfam" id="PF02922">
    <property type="entry name" value="CBM_48"/>
    <property type="match status" value="1"/>
</dbReference>
<keyword evidence="3" id="KW-0326">Glycosidase</keyword>
<dbReference type="Proteomes" id="UP000830055">
    <property type="component" value="Chromosome"/>
</dbReference>
<dbReference type="InterPro" id="IPR011837">
    <property type="entry name" value="Glycogen_debranch_GlgX"/>
</dbReference>
<keyword evidence="6" id="KW-1185">Reference proteome</keyword>
<dbReference type="InterPro" id="IPR013780">
    <property type="entry name" value="Glyco_hydro_b"/>
</dbReference>
<evidence type="ECO:0000256" key="3">
    <source>
        <dbReference type="ARBA" id="ARBA00023295"/>
    </source>
</evidence>
<dbReference type="SUPFAM" id="SSF51445">
    <property type="entry name" value="(Trans)glycosidases"/>
    <property type="match status" value="1"/>
</dbReference>
<organism evidence="5 6">
    <name type="scientific">Desulfofustis limnaeus</name>
    <dbReference type="NCBI Taxonomy" id="2740163"/>
    <lineage>
        <taxon>Bacteria</taxon>
        <taxon>Pseudomonadati</taxon>
        <taxon>Thermodesulfobacteriota</taxon>
        <taxon>Desulfobulbia</taxon>
        <taxon>Desulfobulbales</taxon>
        <taxon>Desulfocapsaceae</taxon>
        <taxon>Desulfofustis</taxon>
    </lineage>
</organism>
<dbReference type="CDD" id="cd02856">
    <property type="entry name" value="E_set_GDE_Isoamylase_N"/>
    <property type="match status" value="1"/>
</dbReference>
<dbReference type="CDD" id="cd11326">
    <property type="entry name" value="AmyAc_Glg_debranch"/>
    <property type="match status" value="1"/>
</dbReference>
<comment type="similarity">
    <text evidence="1">Belongs to the glycosyl hydrolase 13 family.</text>
</comment>
<dbReference type="InterPro" id="IPR006047">
    <property type="entry name" value="GH13_cat_dom"/>
</dbReference>
<gene>
    <name evidence="5" type="primary">glgX</name>
    <name evidence="5" type="ORF">DPPLL_02050</name>
</gene>
<dbReference type="InterPro" id="IPR004193">
    <property type="entry name" value="Glyco_hydro_13_N"/>
</dbReference>
<dbReference type="NCBIfam" id="TIGR02100">
    <property type="entry name" value="glgX_debranch"/>
    <property type="match status" value="1"/>
</dbReference>
<dbReference type="SUPFAM" id="SSF51011">
    <property type="entry name" value="Glycosyl hydrolase domain"/>
    <property type="match status" value="1"/>
</dbReference>
<sequence length="692" mass="77492">MPFGPRRADGWVNFSLFSRHATAVTLVIRELDGPRRGKIQEIRLDPTLHRSGDIWHARVHTDHRLCYGYRLEGSDQANAAQTFSPGQILIDPYCRHLAPRPWGHASPVGAEPLCLIDTESSFDWQGDRPLRTPLADTVIYELHVRGFTRHKTSQVSAPGTFQGVIDKIDYLCSLGVTAVEFLPVTAWDETDNRFFDPDSGARLLNLWGYNPLTFFALHGGLAAKPQAAMDEFKTMVRSLHQAGIEVILDMVFNHTGESDLAGVTSSFRGIDNQVYYLVDPNNGEYLNFSGCGNTLNCNHPVVRRLIIDALRYWVQEMHVDGFRFDLAAIFSRGRNGVVLTEAPLIEEIAEDPVLRDTKIIAEAWDASGLYQVGSFSSDPRWLEWNGRFRDDVRRFFAGLPDSVSTLASRLAGSSDLYGTSGRGPLNSINFVTSHDGFTLYDLVSYDHKHNQRNGEQNRDGEVHNLSWNSGHEGDPAAEDILVLRRRRMRSLIGVLLLSQGVPMLTAGDEFGRTQQGNNNSWCQDNEIGWLDWSLAETNRDLLRFVRFCIQLRKNHRCFRRDLFFPPPQHDGTDHHPEISWQSLHPGKPDWSAECQTLGCLLHDPGDEADFLLLFNGSRSHDAPFIIPALPPSRTSCHWRMIIDSSAAPPADCSSATAGAKIDAGTELVVGTMGLVVLQSHRSKPTPPRPRSR</sequence>
<dbReference type="Gene3D" id="2.60.40.1180">
    <property type="entry name" value="Golgi alpha-mannosidase II"/>
    <property type="match status" value="1"/>
</dbReference>
<proteinExistence type="inferred from homology"/>
<evidence type="ECO:0000259" key="4">
    <source>
        <dbReference type="SMART" id="SM00642"/>
    </source>
</evidence>
<dbReference type="SMART" id="SM00642">
    <property type="entry name" value="Aamy"/>
    <property type="match status" value="1"/>
</dbReference>
<dbReference type="Pfam" id="PF00128">
    <property type="entry name" value="Alpha-amylase"/>
    <property type="match status" value="1"/>
</dbReference>
<dbReference type="Gene3D" id="2.60.40.10">
    <property type="entry name" value="Immunoglobulins"/>
    <property type="match status" value="1"/>
</dbReference>
<reference evidence="5 6" key="1">
    <citation type="submission" date="2022-01" db="EMBL/GenBank/DDBJ databases">
        <title>Desulfofustis limnae sp. nov., a novel mesophilic sulfate-reducing bacterium isolated from marsh soil.</title>
        <authorList>
            <person name="Watanabe M."/>
            <person name="Takahashi A."/>
            <person name="Kojima H."/>
            <person name="Fukui M."/>
        </authorList>
    </citation>
    <scope>NUCLEOTIDE SEQUENCE [LARGE SCALE GENOMIC DNA]</scope>
    <source>
        <strain evidence="5 6">PPLL</strain>
    </source>
</reference>
<evidence type="ECO:0000256" key="2">
    <source>
        <dbReference type="ARBA" id="ARBA00022801"/>
    </source>
</evidence>
<dbReference type="EMBL" id="AP025516">
    <property type="protein sequence ID" value="BDD85840.1"/>
    <property type="molecule type" value="Genomic_DNA"/>
</dbReference>
<dbReference type="InterPro" id="IPR014756">
    <property type="entry name" value="Ig_E-set"/>
</dbReference>
<dbReference type="InterPro" id="IPR044505">
    <property type="entry name" value="GlgX_Isoamylase_N_E_set"/>
</dbReference>
<dbReference type="Gene3D" id="3.20.20.80">
    <property type="entry name" value="Glycosidases"/>
    <property type="match status" value="1"/>
</dbReference>
<evidence type="ECO:0000313" key="6">
    <source>
        <dbReference type="Proteomes" id="UP000830055"/>
    </source>
</evidence>
<dbReference type="PANTHER" id="PTHR43002">
    <property type="entry name" value="GLYCOGEN DEBRANCHING ENZYME"/>
    <property type="match status" value="1"/>
</dbReference>
<dbReference type="InterPro" id="IPR013783">
    <property type="entry name" value="Ig-like_fold"/>
</dbReference>
<feature type="domain" description="Glycosyl hydrolase family 13 catalytic" evidence="4">
    <location>
        <begin position="141"/>
        <end position="552"/>
    </location>
</feature>
<protein>
    <submittedName>
        <fullName evidence="5">Glycogen operon protein GlgX homolog</fullName>
    </submittedName>
</protein>